<dbReference type="Gene3D" id="3.30.70.2970">
    <property type="entry name" value="Protein of unknown function (DUF541), domain 2"/>
    <property type="match status" value="1"/>
</dbReference>
<dbReference type="Pfam" id="PF04402">
    <property type="entry name" value="SIMPL"/>
    <property type="match status" value="1"/>
</dbReference>
<evidence type="ECO:0000313" key="3">
    <source>
        <dbReference type="Proteomes" id="UP000070371"/>
    </source>
</evidence>
<evidence type="ECO:0000256" key="1">
    <source>
        <dbReference type="SAM" id="SignalP"/>
    </source>
</evidence>
<sequence length="238" mass="25217">MKKPFMISATFFALAMPLAALASEDLDIDAGTLTVTGEAIQVVENTAAQVTFGVQTNGVTSSEVVQANTDLLATVFAKVQGLGVDISDFETDNISLRQTANQETGALTGYEMNNSVHIYVSDINILGDVMTAATNAGVNRIDSVQMVPQKGTVDMDKLRIGAAADAISQARLYTEALGLEIIGIQSVIEPNDGNYPVPMRSILKSDAMESMPVAGGSSDFSSRLNVTYFVKIADEPKL</sequence>
<dbReference type="PANTHER" id="PTHR34387">
    <property type="entry name" value="SLR1258 PROTEIN"/>
    <property type="match status" value="1"/>
</dbReference>
<accession>A0A126V548</accession>
<name>A0A126V548_9RHOB</name>
<evidence type="ECO:0000313" key="2">
    <source>
        <dbReference type="EMBL" id="AML53095.1"/>
    </source>
</evidence>
<dbReference type="Gene3D" id="3.30.110.170">
    <property type="entry name" value="Protein of unknown function (DUF541), domain 1"/>
    <property type="match status" value="1"/>
</dbReference>
<dbReference type="KEGG" id="hat:RC74_19185"/>
<dbReference type="InterPro" id="IPR007497">
    <property type="entry name" value="SIMPL/DUF541"/>
</dbReference>
<protein>
    <recommendedName>
        <fullName evidence="4">SIMPL domain-containing protein</fullName>
    </recommendedName>
</protein>
<dbReference type="EMBL" id="CP014327">
    <property type="protein sequence ID" value="AML53095.1"/>
    <property type="molecule type" value="Genomic_DNA"/>
</dbReference>
<evidence type="ECO:0008006" key="4">
    <source>
        <dbReference type="Google" id="ProtNLM"/>
    </source>
</evidence>
<dbReference type="GO" id="GO:0006974">
    <property type="term" value="P:DNA damage response"/>
    <property type="evidence" value="ECO:0007669"/>
    <property type="project" value="TreeGrafter"/>
</dbReference>
<keyword evidence="3" id="KW-1185">Reference proteome</keyword>
<reference evidence="2 3" key="1">
    <citation type="submission" date="2016-02" db="EMBL/GenBank/DDBJ databases">
        <title>Complete genome sequence of Halocynthiibacter arcticus PAMC 20958t from arctic marine sediment.</title>
        <authorList>
            <person name="Lee Y.M."/>
            <person name="Baek K."/>
            <person name="Lee H.K."/>
            <person name="Shin S.C."/>
        </authorList>
    </citation>
    <scope>NUCLEOTIDE SEQUENCE [LARGE SCALE GENOMIC DNA]</scope>
    <source>
        <strain evidence="2">PAMC 20958</strain>
    </source>
</reference>
<feature type="chain" id="PRO_5007443737" description="SIMPL domain-containing protein" evidence="1">
    <location>
        <begin position="23"/>
        <end position="238"/>
    </location>
</feature>
<dbReference type="Proteomes" id="UP000070371">
    <property type="component" value="Chromosome"/>
</dbReference>
<dbReference type="AlphaFoldDB" id="A0A126V548"/>
<dbReference type="STRING" id="1579316.RC74_19185"/>
<dbReference type="PANTHER" id="PTHR34387:SF2">
    <property type="entry name" value="SLR1258 PROTEIN"/>
    <property type="match status" value="1"/>
</dbReference>
<dbReference type="InterPro" id="IPR052022">
    <property type="entry name" value="26kDa_periplasmic_antigen"/>
</dbReference>
<feature type="signal peptide" evidence="1">
    <location>
        <begin position="1"/>
        <end position="22"/>
    </location>
</feature>
<organism evidence="2 3">
    <name type="scientific">Falsihalocynthiibacter arcticus</name>
    <dbReference type="NCBI Taxonomy" id="1579316"/>
    <lineage>
        <taxon>Bacteria</taxon>
        <taxon>Pseudomonadati</taxon>
        <taxon>Pseudomonadota</taxon>
        <taxon>Alphaproteobacteria</taxon>
        <taxon>Rhodobacterales</taxon>
        <taxon>Roseobacteraceae</taxon>
        <taxon>Falsihalocynthiibacter</taxon>
    </lineage>
</organism>
<proteinExistence type="predicted"/>
<keyword evidence="1" id="KW-0732">Signal</keyword>
<dbReference type="OrthoDB" id="6021921at2"/>
<gene>
    <name evidence="2" type="ORF">RC74_19185</name>
</gene>
<dbReference type="RefSeq" id="WP_039003805.1">
    <property type="nucleotide sequence ID" value="NZ_CP014327.1"/>
</dbReference>